<sequence>MFVLLLATGVALADEAPKDKGAGSAGEAQDKAKQEKTKKEEAQATTKEDPSAKEDPNLGMSILGNQEAPKALVIVPWKRSEIGNALGISTMLDDSRQPIDKEVFMRMLNYYEIRSETTHHGGAPGAGRDAAPAGGKAAQPASAAHRRKS</sequence>
<feature type="region of interest" description="Disordered" evidence="1">
    <location>
        <begin position="15"/>
        <end position="63"/>
    </location>
</feature>
<feature type="compositionally biased region" description="Basic and acidic residues" evidence="1">
    <location>
        <begin position="28"/>
        <end position="56"/>
    </location>
</feature>
<evidence type="ECO:0000313" key="2">
    <source>
        <dbReference type="EMBL" id="TMQ61653.1"/>
    </source>
</evidence>
<name>A0A538TDD4_UNCEI</name>
<feature type="region of interest" description="Disordered" evidence="1">
    <location>
        <begin position="117"/>
        <end position="149"/>
    </location>
</feature>
<protein>
    <submittedName>
        <fullName evidence="2">Uncharacterized protein</fullName>
    </submittedName>
</protein>
<feature type="compositionally biased region" description="Low complexity" evidence="1">
    <location>
        <begin position="126"/>
        <end position="143"/>
    </location>
</feature>
<proteinExistence type="predicted"/>
<evidence type="ECO:0000313" key="3">
    <source>
        <dbReference type="Proteomes" id="UP000316609"/>
    </source>
</evidence>
<evidence type="ECO:0000256" key="1">
    <source>
        <dbReference type="SAM" id="MobiDB-lite"/>
    </source>
</evidence>
<dbReference type="AlphaFoldDB" id="A0A538TDD4"/>
<reference evidence="2 3" key="1">
    <citation type="journal article" date="2019" name="Nat. Microbiol.">
        <title>Mediterranean grassland soil C-N compound turnover is dependent on rainfall and depth, and is mediated by genomically divergent microorganisms.</title>
        <authorList>
            <person name="Diamond S."/>
            <person name="Andeer P.F."/>
            <person name="Li Z."/>
            <person name="Crits-Christoph A."/>
            <person name="Burstein D."/>
            <person name="Anantharaman K."/>
            <person name="Lane K.R."/>
            <person name="Thomas B.C."/>
            <person name="Pan C."/>
            <person name="Northen T.R."/>
            <person name="Banfield J.F."/>
        </authorList>
    </citation>
    <scope>NUCLEOTIDE SEQUENCE [LARGE SCALE GENOMIC DNA]</scope>
    <source>
        <strain evidence="2">WS_8</strain>
    </source>
</reference>
<accession>A0A538TDD4</accession>
<organism evidence="2 3">
    <name type="scientific">Eiseniibacteriota bacterium</name>
    <dbReference type="NCBI Taxonomy" id="2212470"/>
    <lineage>
        <taxon>Bacteria</taxon>
        <taxon>Candidatus Eiseniibacteriota</taxon>
    </lineage>
</organism>
<comment type="caution">
    <text evidence="2">The sequence shown here is derived from an EMBL/GenBank/DDBJ whole genome shotgun (WGS) entry which is preliminary data.</text>
</comment>
<gene>
    <name evidence="2" type="ORF">E6K78_12535</name>
</gene>
<dbReference type="Proteomes" id="UP000316609">
    <property type="component" value="Unassembled WGS sequence"/>
</dbReference>
<dbReference type="EMBL" id="VBOY01000165">
    <property type="protein sequence ID" value="TMQ61653.1"/>
    <property type="molecule type" value="Genomic_DNA"/>
</dbReference>